<sequence length="599" mass="66323">MSLQHIYSAAPVTTRAKVTHLGGDPKGKNFLFCNGRSVFICDIENPLICDQYTEHQNETTVAKYSNSGYYIASGDSIGNVRIWDTVNKEHVLKIEFRALSGPIYDIDWSPDSKSIVIVGDGKEKFGVVVHYDSASSVGEISAHSKAITSCAWKPNRPYKIVTASEDLSVNFFTGPPFKFSHSLKDYTRFINCVRYSPTGELFLAVSSDKSGIFYDGKLGQKKHTLSQEDGHKSSIMSCSWNSDGTRVITSSTDKTVKLWDVETGKSISTFTFSDNPTFDHQQLGTLWQGNYLLSLSLAGTISYLDINNPSKPIRQIQGHNKSIKHISYSKQENTIFSGDYNGNIYAWEVGKGSINGFTNTGHTNQITSMDIIGDQLISVGFDDTLRKASINDRMYKESVALEAQPTDMAVSPKNPDISIVCTQGGINVYKNTNLVSETKVSYKPTAVSIREDGNEVAIGGADKKVHVFDFNGNDLKQKYELTRHNGQITVVRYSPDGTLLASGDTNREIIVWKNKEAHNTGWVFHTSRINTLNWAQDSIHLASGSVDGQIIIWNSDEPKKRVIIRNAHQSGVNSVAWIGENVLASTGEDCTLKTWNIDF</sequence>
<dbReference type="PROSITE" id="PS00678">
    <property type="entry name" value="WD_REPEATS_1"/>
    <property type="match status" value="3"/>
</dbReference>
<organism evidence="5 6">
    <name type="scientific">Anaeramoeba ignava</name>
    <name type="common">Anaerobic marine amoeba</name>
    <dbReference type="NCBI Taxonomy" id="1746090"/>
    <lineage>
        <taxon>Eukaryota</taxon>
        <taxon>Metamonada</taxon>
        <taxon>Anaeramoebidae</taxon>
        <taxon>Anaeramoeba</taxon>
    </lineage>
</organism>
<reference evidence="5" key="1">
    <citation type="submission" date="2022-10" db="EMBL/GenBank/DDBJ databases">
        <title>Novel sulphate-reducing endosymbionts in the free-living metamonad Anaeramoeba.</title>
        <authorList>
            <person name="Jerlstrom-Hultqvist J."/>
            <person name="Cepicka I."/>
            <person name="Gallot-Lavallee L."/>
            <person name="Salas-Leiva D."/>
            <person name="Curtis B.A."/>
            <person name="Zahonova K."/>
            <person name="Pipaliya S."/>
            <person name="Dacks J."/>
            <person name="Roger A.J."/>
        </authorList>
    </citation>
    <scope>NUCLEOTIDE SEQUENCE</scope>
    <source>
        <strain evidence="5">BMAN</strain>
    </source>
</reference>
<dbReference type="InterPro" id="IPR036322">
    <property type="entry name" value="WD40_repeat_dom_sf"/>
</dbReference>
<dbReference type="SUPFAM" id="SSF50978">
    <property type="entry name" value="WD40 repeat-like"/>
    <property type="match status" value="3"/>
</dbReference>
<evidence type="ECO:0000259" key="4">
    <source>
        <dbReference type="Pfam" id="PF23389"/>
    </source>
</evidence>
<evidence type="ECO:0000256" key="1">
    <source>
        <dbReference type="ARBA" id="ARBA00022574"/>
    </source>
</evidence>
<dbReference type="InterPro" id="IPR020472">
    <property type="entry name" value="WD40_PAC1"/>
</dbReference>
<dbReference type="Proteomes" id="UP001149090">
    <property type="component" value="Unassembled WGS sequence"/>
</dbReference>
<dbReference type="OrthoDB" id="2306at2759"/>
<dbReference type="OMA" id="FYQGPPF"/>
<dbReference type="Gene3D" id="2.130.10.10">
    <property type="entry name" value="YVTN repeat-like/Quinoprotein amine dehydrogenase"/>
    <property type="match status" value="2"/>
</dbReference>
<dbReference type="Pfam" id="PF23389">
    <property type="entry name" value="Beta-prop_WDR19_1st"/>
    <property type="match status" value="1"/>
</dbReference>
<dbReference type="PROSITE" id="PS50294">
    <property type="entry name" value="WD_REPEATS_REGION"/>
    <property type="match status" value="5"/>
</dbReference>
<comment type="caution">
    <text evidence="5">The sequence shown here is derived from an EMBL/GenBank/DDBJ whole genome shotgun (WGS) entry which is preliminary data.</text>
</comment>
<dbReference type="EMBL" id="JAPDFW010000139">
    <property type="protein sequence ID" value="KAJ5066594.1"/>
    <property type="molecule type" value="Genomic_DNA"/>
</dbReference>
<proteinExistence type="predicted"/>
<accession>A0A9Q0R4A2</accession>
<dbReference type="FunFam" id="2.130.10.10:FF:000102">
    <property type="entry name" value="Actin-interacting protein 1"/>
    <property type="match status" value="1"/>
</dbReference>
<dbReference type="GO" id="GO:0030042">
    <property type="term" value="P:actin filament depolymerization"/>
    <property type="evidence" value="ECO:0007669"/>
    <property type="project" value="TreeGrafter"/>
</dbReference>
<dbReference type="PROSITE" id="PS50082">
    <property type="entry name" value="WD_REPEATS_2"/>
    <property type="match status" value="6"/>
</dbReference>
<dbReference type="InterPro" id="IPR001680">
    <property type="entry name" value="WD40_rpt"/>
</dbReference>
<dbReference type="InterPro" id="IPR019775">
    <property type="entry name" value="WD40_repeat_CS"/>
</dbReference>
<name>A0A9Q0R4A2_ANAIG</name>
<evidence type="ECO:0000256" key="2">
    <source>
        <dbReference type="ARBA" id="ARBA00022737"/>
    </source>
</evidence>
<feature type="repeat" description="WD" evidence="3">
    <location>
        <begin position="525"/>
        <end position="554"/>
    </location>
</feature>
<dbReference type="InterPro" id="IPR057855">
    <property type="entry name" value="Beta-prop_WDR19_1st"/>
</dbReference>
<evidence type="ECO:0000256" key="3">
    <source>
        <dbReference type="PROSITE-ProRule" id="PRU00221"/>
    </source>
</evidence>
<feature type="repeat" description="WD" evidence="3">
    <location>
        <begin position="228"/>
        <end position="269"/>
    </location>
</feature>
<keyword evidence="1 3" id="KW-0853">WD repeat</keyword>
<feature type="repeat" description="WD" evidence="3">
    <location>
        <begin position="316"/>
        <end position="349"/>
    </location>
</feature>
<keyword evidence="2" id="KW-0677">Repeat</keyword>
<dbReference type="SMART" id="SM00320">
    <property type="entry name" value="WD40"/>
    <property type="match status" value="11"/>
</dbReference>
<gene>
    <name evidence="5" type="ORF">M0811_13449</name>
</gene>
<protein>
    <submittedName>
        <fullName evidence="5">Wd repeat-containing protein</fullName>
    </submittedName>
</protein>
<feature type="domain" description="WDR19 first beta-propeller" evidence="4">
    <location>
        <begin position="451"/>
        <end position="597"/>
    </location>
</feature>
<feature type="repeat" description="WD" evidence="3">
    <location>
        <begin position="481"/>
        <end position="513"/>
    </location>
</feature>
<keyword evidence="6" id="KW-1185">Reference proteome</keyword>
<dbReference type="PANTHER" id="PTHR19856:SF0">
    <property type="entry name" value="WD REPEAT-CONTAINING PROTEIN 1"/>
    <property type="match status" value="1"/>
</dbReference>
<evidence type="ECO:0000313" key="5">
    <source>
        <dbReference type="EMBL" id="KAJ5066594.1"/>
    </source>
</evidence>
<evidence type="ECO:0000313" key="6">
    <source>
        <dbReference type="Proteomes" id="UP001149090"/>
    </source>
</evidence>
<dbReference type="PRINTS" id="PR00320">
    <property type="entry name" value="GPROTEINBRPT"/>
</dbReference>
<dbReference type="GO" id="GO:0030864">
    <property type="term" value="C:cortical actin cytoskeleton"/>
    <property type="evidence" value="ECO:0007669"/>
    <property type="project" value="TreeGrafter"/>
</dbReference>
<dbReference type="GO" id="GO:0051015">
    <property type="term" value="F:actin filament binding"/>
    <property type="evidence" value="ECO:0007669"/>
    <property type="project" value="TreeGrafter"/>
</dbReference>
<dbReference type="FunFam" id="2.130.10.10:FF:000167">
    <property type="entry name" value="Actin-interacting protein 1"/>
    <property type="match status" value="1"/>
</dbReference>
<dbReference type="CDD" id="cd00200">
    <property type="entry name" value="WD40"/>
    <property type="match status" value="1"/>
</dbReference>
<dbReference type="PANTHER" id="PTHR19856">
    <property type="entry name" value="WD-REPEATCONTAINING PROTEIN WDR1"/>
    <property type="match status" value="1"/>
</dbReference>
<dbReference type="Pfam" id="PF00400">
    <property type="entry name" value="WD40"/>
    <property type="match status" value="4"/>
</dbReference>
<dbReference type="InterPro" id="IPR015943">
    <property type="entry name" value="WD40/YVTN_repeat-like_dom_sf"/>
</dbReference>
<feature type="repeat" description="WD" evidence="3">
    <location>
        <begin position="52"/>
        <end position="93"/>
    </location>
</feature>
<feature type="repeat" description="WD" evidence="3">
    <location>
        <begin position="565"/>
        <end position="599"/>
    </location>
</feature>
<dbReference type="AlphaFoldDB" id="A0A9Q0R4A2"/>